<name>A0ACD4NSW2_9HYPH</name>
<evidence type="ECO:0000313" key="2">
    <source>
        <dbReference type="Proteomes" id="UP001163223"/>
    </source>
</evidence>
<gene>
    <name evidence="1" type="ORF">OXU80_06445</name>
</gene>
<protein>
    <submittedName>
        <fullName evidence="1">TIGR02302 family protein</fullName>
    </submittedName>
</protein>
<keyword evidence="2" id="KW-1185">Reference proteome</keyword>
<accession>A0ACD4NSW2</accession>
<reference evidence="1" key="1">
    <citation type="submission" date="2022-11" db="EMBL/GenBank/DDBJ databases">
        <title>beta-Carotene-producing bacterium, Jeongeuplla avenae sp. nov., alleviates the salt stress of Arabidopsis seedlings.</title>
        <authorList>
            <person name="Jiang L."/>
            <person name="Lee J."/>
        </authorList>
    </citation>
    <scope>NUCLEOTIDE SEQUENCE</scope>
    <source>
        <strain evidence="1">DY_R2A_6</strain>
    </source>
</reference>
<sequence>MAAEDRAAERGGTSGPDLGWIRARARAALVLERLWPLLFGLGCVAALFLTLAWFGLFAALPFIGRAVVVGLLAILALVVAWRARGGFRWPRREDVDARIEAASRLAHQPLRTQTDRTTGGDAFGAALWREHQRRMAEKLANLTGGAPETRTERLDPLALRAVLAMLLVTAFAFSFGSKGGRVADAFVSADAPLIAGARVDAWVTPPGYTGRPPLFLTGGVQPGAPASQTADAAAAAATSDPARPIAAPEGSILSVRISDGSGATLTFTPADGTPPIAVQPVDPEGETTDERVAGSPEAAPKTPAEPRPETASRDYELPLKASGTVRLATTFRALGEWRFDVLPDADPAIDFKDPPSEARNGALQLTYRVTDDYGVGRGGVEMKVLEETAPGARPLLPPPEIKLALPRRTKGTAEGRTSADVTKSPYAGAKVALTLLAVDDAGQEGRSAPREIVLPQRRFTDPLARAVIEQRRILALDANAAPRVVDMLDAVTLRGEEFIRRPADFLALKAARTRIASAANDEALVSAVDFLWQIALGIEDGDLSLAEQRLRDAQENLAEALENNASDEEIDRLMAELREAMQEYMQAMAEAMRNQPPMSREQMQAGEMQEIRPQDLERMMDRIEDLAKSGSKDAARQLLSELQQMMDNMQAMRPGQQSQGGEQSAMQQQLDKMGEILRQQQRLMDQTFDLGRQRMQQDQQSPGQQNQPGQQGEPQAGQQNQPDEQDENGEPQAGQQGQQGQRPMTAEELEQALKRLQGEQGKLQEELQAMQEALEGMGMQSPEGFGEAGEAMGEAEGALGKGRDGEAVGEQGRALEALRRGAQEAMQQMQQAMQGQQPGQPGQQGQPGQGQMGQGLNGQQQQSGRDPLGRERQTQGPDFGQDVGVPDEIDTQRARRILDEIRKRLGNSLSPELERQYLERLLQTP</sequence>
<organism evidence="1 2">
    <name type="scientific">Antarcticirhabdus aurantiaca</name>
    <dbReference type="NCBI Taxonomy" id="2606717"/>
    <lineage>
        <taxon>Bacteria</taxon>
        <taxon>Pseudomonadati</taxon>
        <taxon>Pseudomonadota</taxon>
        <taxon>Alphaproteobacteria</taxon>
        <taxon>Hyphomicrobiales</taxon>
        <taxon>Aurantimonadaceae</taxon>
        <taxon>Antarcticirhabdus</taxon>
    </lineage>
</organism>
<dbReference type="EMBL" id="CP113520">
    <property type="protein sequence ID" value="WAJ29857.1"/>
    <property type="molecule type" value="Genomic_DNA"/>
</dbReference>
<dbReference type="Proteomes" id="UP001163223">
    <property type="component" value="Chromosome"/>
</dbReference>
<evidence type="ECO:0000313" key="1">
    <source>
        <dbReference type="EMBL" id="WAJ29857.1"/>
    </source>
</evidence>
<proteinExistence type="predicted"/>